<evidence type="ECO:0000313" key="2">
    <source>
        <dbReference type="EMBL" id="KXJ94607.1"/>
    </source>
</evidence>
<dbReference type="AlphaFoldDB" id="A0A136JBS1"/>
<dbReference type="Proteomes" id="UP000070501">
    <property type="component" value="Unassembled WGS sequence"/>
</dbReference>
<sequence>MLFGYHASVCLSPSSARFLRRVGNFARKTSEEASQSGQGHLKAGRNQRFKCKGPNGNSAGDYCRGRVVPARFELLGWRNNPSEPSLGGGGTWWLRAAPKRYRRRTRGGHTS</sequence>
<feature type="region of interest" description="Disordered" evidence="1">
    <location>
        <begin position="29"/>
        <end position="59"/>
    </location>
</feature>
<dbReference type="InParanoid" id="A0A136JBS1"/>
<keyword evidence="3" id="KW-1185">Reference proteome</keyword>
<organism evidence="2 3">
    <name type="scientific">Microdochium bolleyi</name>
    <dbReference type="NCBI Taxonomy" id="196109"/>
    <lineage>
        <taxon>Eukaryota</taxon>
        <taxon>Fungi</taxon>
        <taxon>Dikarya</taxon>
        <taxon>Ascomycota</taxon>
        <taxon>Pezizomycotina</taxon>
        <taxon>Sordariomycetes</taxon>
        <taxon>Xylariomycetidae</taxon>
        <taxon>Xylariales</taxon>
        <taxon>Microdochiaceae</taxon>
        <taxon>Microdochium</taxon>
    </lineage>
</organism>
<name>A0A136JBS1_9PEZI</name>
<evidence type="ECO:0000256" key="1">
    <source>
        <dbReference type="SAM" id="MobiDB-lite"/>
    </source>
</evidence>
<gene>
    <name evidence="2" type="ORF">Micbo1qcDRAFT_45145</name>
</gene>
<evidence type="ECO:0000313" key="3">
    <source>
        <dbReference type="Proteomes" id="UP000070501"/>
    </source>
</evidence>
<reference evidence="3" key="1">
    <citation type="submission" date="2016-02" db="EMBL/GenBank/DDBJ databases">
        <title>Draft genome sequence of Microdochium bolleyi, a fungal endophyte of beachgrass.</title>
        <authorList>
            <consortium name="DOE Joint Genome Institute"/>
            <person name="David A.S."/>
            <person name="May G."/>
            <person name="Haridas S."/>
            <person name="Lim J."/>
            <person name="Wang M."/>
            <person name="Labutti K."/>
            <person name="Lipzen A."/>
            <person name="Barry K."/>
            <person name="Grigoriev I.V."/>
        </authorList>
    </citation>
    <scope>NUCLEOTIDE SEQUENCE [LARGE SCALE GENOMIC DNA]</scope>
    <source>
        <strain evidence="3">J235TASD1</strain>
    </source>
</reference>
<dbReference type="EMBL" id="KQ964247">
    <property type="protein sequence ID" value="KXJ94607.1"/>
    <property type="molecule type" value="Genomic_DNA"/>
</dbReference>
<accession>A0A136JBS1</accession>
<protein>
    <submittedName>
        <fullName evidence="2">Uncharacterized protein</fullName>
    </submittedName>
</protein>
<feature type="compositionally biased region" description="Basic residues" evidence="1">
    <location>
        <begin position="42"/>
        <end position="51"/>
    </location>
</feature>
<proteinExistence type="predicted"/>